<evidence type="ECO:0000313" key="2">
    <source>
        <dbReference type="Proteomes" id="UP000029643"/>
    </source>
</evidence>
<proteinExistence type="predicted"/>
<reference evidence="1 2" key="1">
    <citation type="journal article" date="2014" name="Genome Announc.">
        <title>Draft Genome Sequences of Marine Flavobacterium Algibacter lectus Strains SS8 and NR4.</title>
        <authorList>
            <person name="Takatani N."/>
            <person name="Nakanishi M."/>
            <person name="Meirelles P."/>
            <person name="Mino S."/>
            <person name="Suda W."/>
            <person name="Oshima K."/>
            <person name="Hattori M."/>
            <person name="Ohkuma M."/>
            <person name="Hosokawa M."/>
            <person name="Miyashita K."/>
            <person name="Thompson F.L."/>
            <person name="Niwa A."/>
            <person name="Sawabe T."/>
            <person name="Sawabe T."/>
        </authorList>
    </citation>
    <scope>NUCLEOTIDE SEQUENCE [LARGE SCALE GENOMIC DNA]</scope>
    <source>
        <strain evidence="2">JCM19274</strain>
    </source>
</reference>
<dbReference type="AlphaFoldDB" id="A0A090X4X9"/>
<evidence type="ECO:0000313" key="1">
    <source>
        <dbReference type="EMBL" id="GAL78562.1"/>
    </source>
</evidence>
<protein>
    <recommendedName>
        <fullName evidence="3">DUF1853 family protein</fullName>
    </recommendedName>
</protein>
<comment type="caution">
    <text evidence="1">The sequence shown here is derived from an EMBL/GenBank/DDBJ whole genome shotgun (WGS) entry which is preliminary data.</text>
</comment>
<sequence>MTKHTKDVQNRYDGFLKTPSLWKKDVVFNMTQFETSSKFDKIDLDIDDKLRVGKYIERLVSFELSQNPAIKILSENLQIQENKITLGEIDCLLLKEEKPIHLEVIYKFYIYDASEGASEIDRFIGPPNRKDALIEKLKKLNEKQLPLLYSKSCEPYLENLGLKASEIDQQVYFKAQLFIPLGEKIILKTLNQDCISGFYIKKEQLAQFSECKFYIPKKIDWIIAPHTQVDWLNHLDFTTISNTILERQFSPIFWLKQPNGILNKCFLVWW</sequence>
<dbReference type="EMBL" id="BBNU01000003">
    <property type="protein sequence ID" value="GAL78562.1"/>
    <property type="molecule type" value="Genomic_DNA"/>
</dbReference>
<name>A0A090X4X9_9FLAO</name>
<evidence type="ECO:0008006" key="3">
    <source>
        <dbReference type="Google" id="ProtNLM"/>
    </source>
</evidence>
<dbReference type="Pfam" id="PF08907">
    <property type="entry name" value="DUF1853"/>
    <property type="match status" value="1"/>
</dbReference>
<dbReference type="RefSeq" id="WP_042496202.1">
    <property type="nucleotide sequence ID" value="NZ_BBNU01000003.1"/>
</dbReference>
<dbReference type="STRING" id="221126.SAMN04489722_103147"/>
<accession>A0A090X4X9</accession>
<dbReference type="Proteomes" id="UP000029643">
    <property type="component" value="Unassembled WGS sequence"/>
</dbReference>
<organism evidence="1 2">
    <name type="scientific">Algibacter lectus</name>
    <dbReference type="NCBI Taxonomy" id="221126"/>
    <lineage>
        <taxon>Bacteria</taxon>
        <taxon>Pseudomonadati</taxon>
        <taxon>Bacteroidota</taxon>
        <taxon>Flavobacteriia</taxon>
        <taxon>Flavobacteriales</taxon>
        <taxon>Flavobacteriaceae</taxon>
        <taxon>Algibacter</taxon>
    </lineage>
</organism>
<dbReference type="InterPro" id="IPR015003">
    <property type="entry name" value="DUF1853"/>
</dbReference>
<gene>
    <name evidence="1" type="ORF">JCM19274_1026</name>
</gene>